<dbReference type="Gene3D" id="3.40.50.20">
    <property type="match status" value="1"/>
</dbReference>
<dbReference type="AlphaFoldDB" id="A0A4R2P793"/>
<name>A0A4R2P793_RHOSA</name>
<dbReference type="Proteomes" id="UP000295399">
    <property type="component" value="Unassembled WGS sequence"/>
</dbReference>
<evidence type="ECO:0000259" key="10">
    <source>
        <dbReference type="PROSITE" id="PS50979"/>
    </source>
</evidence>
<dbReference type="PROSITE" id="PS50968">
    <property type="entry name" value="BIOTINYL_LIPOYL"/>
    <property type="match status" value="1"/>
</dbReference>
<dbReference type="PANTHER" id="PTHR18866:SF33">
    <property type="entry name" value="METHYLCROTONOYL-COA CARBOXYLASE SUBUNIT ALPHA, MITOCHONDRIAL-RELATED"/>
    <property type="match status" value="1"/>
</dbReference>
<dbReference type="Pfam" id="PF00364">
    <property type="entry name" value="Biotin_lipoyl"/>
    <property type="match status" value="1"/>
</dbReference>
<dbReference type="PROSITE" id="PS50975">
    <property type="entry name" value="ATP_GRASP"/>
    <property type="match status" value="1"/>
</dbReference>
<dbReference type="Gene3D" id="3.30.470.20">
    <property type="entry name" value="ATP-grasp fold, B domain"/>
    <property type="match status" value="1"/>
</dbReference>
<dbReference type="FunFam" id="3.40.50.20:FF:000010">
    <property type="entry name" value="Propionyl-CoA carboxylase subunit alpha"/>
    <property type="match status" value="1"/>
</dbReference>
<dbReference type="InterPro" id="IPR011054">
    <property type="entry name" value="Rudment_hybrid_motif"/>
</dbReference>
<dbReference type="SUPFAM" id="SSF52440">
    <property type="entry name" value="PreATP-grasp domain"/>
    <property type="match status" value="1"/>
</dbReference>
<dbReference type="Gene3D" id="3.30.700.40">
    <property type="match status" value="1"/>
</dbReference>
<evidence type="ECO:0000256" key="5">
    <source>
        <dbReference type="ARBA" id="ARBA00022946"/>
    </source>
</evidence>
<dbReference type="FunFam" id="2.40.50.100:FF:000003">
    <property type="entry name" value="Acetyl-CoA carboxylase biotin carboxyl carrier protein"/>
    <property type="match status" value="1"/>
</dbReference>
<evidence type="ECO:0000313" key="12">
    <source>
        <dbReference type="Proteomes" id="UP000295399"/>
    </source>
</evidence>
<dbReference type="PANTHER" id="PTHR18866">
    <property type="entry name" value="CARBOXYLASE:PYRUVATE/ACETYL-COA/PROPIONYL-COA CARBOXYLASE"/>
    <property type="match status" value="1"/>
</dbReference>
<keyword evidence="5" id="KW-0809">Transit peptide</keyword>
<dbReference type="FunFam" id="3.30.470.20:FF:000028">
    <property type="entry name" value="Methylcrotonoyl-CoA carboxylase subunit alpha, mitochondrial"/>
    <property type="match status" value="1"/>
</dbReference>
<dbReference type="PROSITE" id="PS00867">
    <property type="entry name" value="CPSASE_2"/>
    <property type="match status" value="1"/>
</dbReference>
<dbReference type="GO" id="GO:0046872">
    <property type="term" value="F:metal ion binding"/>
    <property type="evidence" value="ECO:0007669"/>
    <property type="project" value="InterPro"/>
</dbReference>
<dbReference type="EMBL" id="SLXO01000013">
    <property type="protein sequence ID" value="TCP30800.1"/>
    <property type="molecule type" value="Genomic_DNA"/>
</dbReference>
<reference evidence="11 12" key="1">
    <citation type="submission" date="2019-03" db="EMBL/GenBank/DDBJ databases">
        <title>Genomic Encyclopedia of Type Strains, Phase IV (KMG-IV): sequencing the most valuable type-strain genomes for metagenomic binning, comparative biology and taxonomic classification.</title>
        <authorList>
            <person name="Goeker M."/>
        </authorList>
    </citation>
    <scope>NUCLEOTIDE SEQUENCE [LARGE SCALE GENOMIC DNA]</scope>
    <source>
        <strain evidence="11 12">DSM 2132</strain>
    </source>
</reference>
<dbReference type="Pfam" id="PF02785">
    <property type="entry name" value="Biotin_carb_C"/>
    <property type="match status" value="1"/>
</dbReference>
<evidence type="ECO:0000256" key="6">
    <source>
        <dbReference type="ARBA" id="ARBA00023267"/>
    </source>
</evidence>
<dbReference type="OrthoDB" id="9763189at2"/>
<keyword evidence="12" id="KW-1185">Reference proteome</keyword>
<evidence type="ECO:0000256" key="3">
    <source>
        <dbReference type="ARBA" id="ARBA00022741"/>
    </source>
</evidence>
<evidence type="ECO:0000256" key="1">
    <source>
        <dbReference type="ARBA" id="ARBA00001953"/>
    </source>
</evidence>
<evidence type="ECO:0000256" key="4">
    <source>
        <dbReference type="ARBA" id="ARBA00022840"/>
    </source>
</evidence>
<dbReference type="InterPro" id="IPR011053">
    <property type="entry name" value="Single_hybrid_motif"/>
</dbReference>
<dbReference type="FunFam" id="3.30.1490.20:FF:000003">
    <property type="entry name" value="acetyl-CoA carboxylase isoform X1"/>
    <property type="match status" value="1"/>
</dbReference>
<dbReference type="InterPro" id="IPR000089">
    <property type="entry name" value="Biotin_lipoyl"/>
</dbReference>
<feature type="domain" description="Lipoyl-binding" evidence="8">
    <location>
        <begin position="624"/>
        <end position="699"/>
    </location>
</feature>
<dbReference type="PROSITE" id="PS50979">
    <property type="entry name" value="BC"/>
    <property type="match status" value="1"/>
</dbReference>
<dbReference type="InterPro" id="IPR005482">
    <property type="entry name" value="Biotin_COase_C"/>
</dbReference>
<proteinExistence type="predicted"/>
<dbReference type="GO" id="GO:0016874">
    <property type="term" value="F:ligase activity"/>
    <property type="evidence" value="ECO:0007669"/>
    <property type="project" value="UniProtKB-KW"/>
</dbReference>
<evidence type="ECO:0000259" key="8">
    <source>
        <dbReference type="PROSITE" id="PS50968"/>
    </source>
</evidence>
<dbReference type="SUPFAM" id="SSF51246">
    <property type="entry name" value="Rudiment single hybrid motif"/>
    <property type="match status" value="1"/>
</dbReference>
<protein>
    <submittedName>
        <fullName evidence="11">3-methylcrotonyl-CoA carboxylase alpha subunit</fullName>
    </submittedName>
</protein>
<dbReference type="Gene3D" id="3.30.1490.20">
    <property type="entry name" value="ATP-grasp fold, A domain"/>
    <property type="match status" value="1"/>
</dbReference>
<gene>
    <name evidence="11" type="ORF">EV659_11353</name>
</gene>
<organism evidence="11 12">
    <name type="scientific">Rhodothalassium salexigens DSM 2132</name>
    <dbReference type="NCBI Taxonomy" id="1188247"/>
    <lineage>
        <taxon>Bacteria</taxon>
        <taxon>Pseudomonadati</taxon>
        <taxon>Pseudomonadota</taxon>
        <taxon>Alphaproteobacteria</taxon>
        <taxon>Rhodothalassiales</taxon>
        <taxon>Rhodothalassiaceae</taxon>
        <taxon>Rhodothalassium</taxon>
    </lineage>
</organism>
<feature type="domain" description="ATP-grasp" evidence="9">
    <location>
        <begin position="123"/>
        <end position="325"/>
    </location>
</feature>
<keyword evidence="4 7" id="KW-0067">ATP-binding</keyword>
<dbReference type="InterPro" id="IPR048429">
    <property type="entry name" value="MCC_alpha_BT"/>
</dbReference>
<dbReference type="Pfam" id="PF00289">
    <property type="entry name" value="Biotin_carb_N"/>
    <property type="match status" value="1"/>
</dbReference>
<dbReference type="RefSeq" id="WP_132709429.1">
    <property type="nucleotide sequence ID" value="NZ_JACIGF010000013.1"/>
</dbReference>
<keyword evidence="3 7" id="KW-0547">Nucleotide-binding</keyword>
<dbReference type="InterPro" id="IPR050856">
    <property type="entry name" value="Biotin_carboxylase_complex"/>
</dbReference>
<dbReference type="InterPro" id="IPR013815">
    <property type="entry name" value="ATP_grasp_subdomain_1"/>
</dbReference>
<sequence length="702" mass="74607">MPKVFDRILIANRGEIACRIMRTAQAMGIDCVAVYSDADAHAAFVDRADAAVHIGPAPAGDSYLKAEAIVAAARRTGAQAIHPGYGFLSENADFAEMCAANGLTFIGPPADAIRAMGLKGEAKRLMEEAGVPVVPGYHSADQSDASLAAEAERIGFPLLIKAVAGGGGKGMRVVHDAGQFADALAAARREARSAFGNDVVLLEKYIQVPRHIEIQVFADRYGLAVSLFERDCSLQRRHQKVVEEAPAPGMPQEMREAMGAAAVAAAKAIGYEGAGTVEFIVDVANGLDGAPFYFMEMNTRLQVEHPVTEMITGEDLVEWQLRVAAGEPLPLVQDDIDMDGYAVEVRLYAEDPARDFVPATGRLDRLAFPDEDGILRVDAGVRQGDRVTLHYDPMLAKIVAWGEDRRTALAHLRHGLRNTEVAGLATNLSFLQRVIDHPAFVAGDIDTGFIARHAADLTPPATAPAPEWLYLAALGVVARRRAQVAGLAAASGDPGSPWHRVDGWRLNRPYAETLTFEGADGLRRHLTLVPVTATDPGSDRDTDADRPHAGGYRMTVALDDGDGAGSVEAEAHVRLRGQTGERFEAVVDGLSVHATVQVHDDRVVVIHAGHTAVLTRHTLRVDADTDAEAPGTVRAPMPGKVLAVLVGEGDPVAKGAPLVVLEAMKMEQTLTAPRAGTVTALTLRPGDQVGDGDVLLSVADGE</sequence>
<dbReference type="SUPFAM" id="SSF56059">
    <property type="entry name" value="Glutathione synthetase ATP-binding domain-like"/>
    <property type="match status" value="1"/>
</dbReference>
<dbReference type="Gene3D" id="2.40.50.100">
    <property type="match status" value="1"/>
</dbReference>
<dbReference type="Pfam" id="PF21139">
    <property type="entry name" value="BT_MCC_alpha"/>
    <property type="match status" value="1"/>
</dbReference>
<evidence type="ECO:0000259" key="9">
    <source>
        <dbReference type="PROSITE" id="PS50975"/>
    </source>
</evidence>
<dbReference type="InParanoid" id="A0A4R2P793"/>
<evidence type="ECO:0000256" key="2">
    <source>
        <dbReference type="ARBA" id="ARBA00022598"/>
    </source>
</evidence>
<dbReference type="InterPro" id="IPR005481">
    <property type="entry name" value="BC-like_N"/>
</dbReference>
<dbReference type="SUPFAM" id="SSF51230">
    <property type="entry name" value="Single hybrid motif"/>
    <property type="match status" value="1"/>
</dbReference>
<accession>A0A4R2P793</accession>
<dbReference type="SMART" id="SM00878">
    <property type="entry name" value="Biotin_carb_C"/>
    <property type="match status" value="1"/>
</dbReference>
<dbReference type="InterPro" id="IPR016185">
    <property type="entry name" value="PreATP-grasp_dom_sf"/>
</dbReference>
<comment type="cofactor">
    <cofactor evidence="1">
        <name>biotin</name>
        <dbReference type="ChEBI" id="CHEBI:57586"/>
    </cofactor>
</comment>
<comment type="caution">
    <text evidence="11">The sequence shown here is derived from an EMBL/GenBank/DDBJ whole genome shotgun (WGS) entry which is preliminary data.</text>
</comment>
<dbReference type="GO" id="GO:0005524">
    <property type="term" value="F:ATP binding"/>
    <property type="evidence" value="ECO:0007669"/>
    <property type="project" value="UniProtKB-UniRule"/>
</dbReference>
<dbReference type="InterPro" id="IPR011761">
    <property type="entry name" value="ATP-grasp"/>
</dbReference>
<feature type="domain" description="Biotin carboxylation" evidence="10">
    <location>
        <begin position="4"/>
        <end position="455"/>
    </location>
</feature>
<evidence type="ECO:0000256" key="7">
    <source>
        <dbReference type="PROSITE-ProRule" id="PRU00409"/>
    </source>
</evidence>
<dbReference type="InterPro" id="IPR005479">
    <property type="entry name" value="CPAse_ATP-bd"/>
</dbReference>
<dbReference type="Pfam" id="PF02786">
    <property type="entry name" value="CPSase_L_D2"/>
    <property type="match status" value="1"/>
</dbReference>
<evidence type="ECO:0000313" key="11">
    <source>
        <dbReference type="EMBL" id="TCP30800.1"/>
    </source>
</evidence>
<dbReference type="CDD" id="cd06850">
    <property type="entry name" value="biotinyl_domain"/>
    <property type="match status" value="1"/>
</dbReference>
<keyword evidence="2" id="KW-0436">Ligase</keyword>
<dbReference type="InterPro" id="IPR011764">
    <property type="entry name" value="Biotin_carboxylation_dom"/>
</dbReference>
<keyword evidence="6" id="KW-0092">Biotin</keyword>